<dbReference type="AlphaFoldDB" id="A0A7Y9LTS5"/>
<protein>
    <submittedName>
        <fullName evidence="3">Glucose-6-phosphate dehydrogenase assembly protein OpcA</fullName>
    </submittedName>
</protein>
<name>A0A7Y9LTS5_9MICC</name>
<evidence type="ECO:0000313" key="4">
    <source>
        <dbReference type="Proteomes" id="UP000521748"/>
    </source>
</evidence>
<dbReference type="InterPro" id="IPR046802">
    <property type="entry name" value="OpcA_G6PD_C"/>
</dbReference>
<keyword evidence="4" id="KW-1185">Reference proteome</keyword>
<dbReference type="PANTHER" id="PTHR38658">
    <property type="entry name" value="OXPP CYCLE PROTEIN OPCA-RELATED"/>
    <property type="match status" value="1"/>
</dbReference>
<dbReference type="Pfam" id="PF10128">
    <property type="entry name" value="OpcA_G6PD_assem"/>
    <property type="match status" value="1"/>
</dbReference>
<dbReference type="PANTHER" id="PTHR38658:SF1">
    <property type="entry name" value="OXPP CYCLE PROTEIN OPCA-RELATED"/>
    <property type="match status" value="1"/>
</dbReference>
<dbReference type="RefSeq" id="WP_179389229.1">
    <property type="nucleotide sequence ID" value="NZ_JACBYQ010000002.1"/>
</dbReference>
<gene>
    <name evidence="3" type="ORF">FHU41_001697</name>
</gene>
<evidence type="ECO:0000259" key="1">
    <source>
        <dbReference type="Pfam" id="PF10128"/>
    </source>
</evidence>
<evidence type="ECO:0000313" key="3">
    <source>
        <dbReference type="EMBL" id="NYE95447.1"/>
    </source>
</evidence>
<reference evidence="3 4" key="1">
    <citation type="submission" date="2020-07" db="EMBL/GenBank/DDBJ databases">
        <title>Sequencing the genomes of 1000 actinobacteria strains.</title>
        <authorList>
            <person name="Klenk H.-P."/>
        </authorList>
    </citation>
    <scope>NUCLEOTIDE SEQUENCE [LARGE SCALE GENOMIC DNA]</scope>
    <source>
        <strain evidence="3 4">DSM 102047</strain>
    </source>
</reference>
<dbReference type="InterPro" id="IPR004555">
    <property type="entry name" value="G6PDH_assembly_OpcA"/>
</dbReference>
<sequence length="330" mass="35572">MIVELPGTTTTKISKKIVSLRERGGVTALGRVLNLVIITQKGQEEEAITAAKDASQERPVRIIVLVDAGAEAPNRLDAQIHVGDGIGGSEVIVLYGYGELAEESLSLVSALLLPDAPIVAWWSHRAPKNASETSIGRIAHRRITDSAKQDEPQTALKVIRDTYRPGDTDLAWTRLTNWRIQLAAALDQVDGAPVTAVTIEGASESPSAILLAAWLTLTLDAPVTVVEDPAVAGIRCVRLSRASGDIRLYRPGLTVAELTQPGQPTQSISLPRRTLLDCLTEELRRLDPDRVFGETVCSLGTSKMHPQMRLTLTGRAAPRGERDSLPLIAK</sequence>
<accession>A0A7Y9LTS5</accession>
<dbReference type="EMBL" id="JACBYQ010000002">
    <property type="protein sequence ID" value="NYE95447.1"/>
    <property type="molecule type" value="Genomic_DNA"/>
</dbReference>
<organism evidence="3 4">
    <name type="scientific">Psychromicrobium silvestre</name>
    <dbReference type="NCBI Taxonomy" id="1645614"/>
    <lineage>
        <taxon>Bacteria</taxon>
        <taxon>Bacillati</taxon>
        <taxon>Actinomycetota</taxon>
        <taxon>Actinomycetes</taxon>
        <taxon>Micrococcales</taxon>
        <taxon>Micrococcaceae</taxon>
        <taxon>Psychromicrobium</taxon>
    </lineage>
</organism>
<dbReference type="Pfam" id="PF20171">
    <property type="entry name" value="OpcA_G6PD_C"/>
    <property type="match status" value="1"/>
</dbReference>
<comment type="caution">
    <text evidence="3">The sequence shown here is derived from an EMBL/GenBank/DDBJ whole genome shotgun (WGS) entry which is preliminary data.</text>
</comment>
<proteinExistence type="predicted"/>
<feature type="domain" description="Glucose-6-phosphate dehydrogenase assembly protein OpcA C-terminal" evidence="2">
    <location>
        <begin position="165"/>
        <end position="295"/>
    </location>
</feature>
<dbReference type="InterPro" id="IPR046801">
    <property type="entry name" value="OpcA_G6PD_N"/>
</dbReference>
<feature type="domain" description="Glucose-6-phosphate dehydrogenase assembly protein OpcA N-terminal" evidence="1">
    <location>
        <begin position="51"/>
        <end position="160"/>
    </location>
</feature>
<dbReference type="Proteomes" id="UP000521748">
    <property type="component" value="Unassembled WGS sequence"/>
</dbReference>
<evidence type="ECO:0000259" key="2">
    <source>
        <dbReference type="Pfam" id="PF20171"/>
    </source>
</evidence>